<keyword evidence="3" id="KW-0175">Coiled coil</keyword>
<feature type="coiled-coil region" evidence="3">
    <location>
        <begin position="69"/>
        <end position="100"/>
    </location>
</feature>
<dbReference type="FunFam" id="3.30.2300.10:FF:000001">
    <property type="entry name" value="THUMP domain-containing protein 1"/>
    <property type="match status" value="1"/>
</dbReference>
<dbReference type="InterPro" id="IPR004114">
    <property type="entry name" value="THUMP_dom"/>
</dbReference>
<dbReference type="CDD" id="cd11717">
    <property type="entry name" value="THUMP_THUMPD1_like"/>
    <property type="match status" value="1"/>
</dbReference>
<dbReference type="PROSITE" id="PS51165">
    <property type="entry name" value="THUMP"/>
    <property type="match status" value="1"/>
</dbReference>
<evidence type="ECO:0000256" key="1">
    <source>
        <dbReference type="ARBA" id="ARBA00060731"/>
    </source>
</evidence>
<dbReference type="SUPFAM" id="SSF143437">
    <property type="entry name" value="THUMP domain-like"/>
    <property type="match status" value="1"/>
</dbReference>
<evidence type="ECO:0000256" key="3">
    <source>
        <dbReference type="SAM" id="Coils"/>
    </source>
</evidence>
<evidence type="ECO:0000256" key="2">
    <source>
        <dbReference type="PROSITE-ProRule" id="PRU00529"/>
    </source>
</evidence>
<dbReference type="Proteomes" id="UP001152798">
    <property type="component" value="Chromosome 4"/>
</dbReference>
<dbReference type="Pfam" id="PF02926">
    <property type="entry name" value="THUMP"/>
    <property type="match status" value="1"/>
</dbReference>
<accession>A0A9P0MJ91</accession>
<dbReference type="PANTHER" id="PTHR13452">
    <property type="entry name" value="THUMP DOMAIN CONTAINING PROTEIN 1-RELATED"/>
    <property type="match status" value="1"/>
</dbReference>
<keyword evidence="7" id="KW-1185">Reference proteome</keyword>
<evidence type="ECO:0000256" key="4">
    <source>
        <dbReference type="SAM" id="MobiDB-lite"/>
    </source>
</evidence>
<feature type="region of interest" description="Disordered" evidence="4">
    <location>
        <begin position="1"/>
        <end position="20"/>
    </location>
</feature>
<dbReference type="Gene3D" id="3.30.2300.10">
    <property type="entry name" value="THUMP superfamily"/>
    <property type="match status" value="1"/>
</dbReference>
<keyword evidence="2" id="KW-0694">RNA-binding</keyword>
<dbReference type="OrthoDB" id="367221at2759"/>
<dbReference type="SMART" id="SM00981">
    <property type="entry name" value="THUMP"/>
    <property type="match status" value="1"/>
</dbReference>
<dbReference type="GO" id="GO:0006400">
    <property type="term" value="P:tRNA modification"/>
    <property type="evidence" value="ECO:0007669"/>
    <property type="project" value="InterPro"/>
</dbReference>
<gene>
    <name evidence="6" type="ORF">NEZAVI_LOCUS8669</name>
</gene>
<name>A0A9P0MJ91_NEZVI</name>
<dbReference type="AlphaFoldDB" id="A0A9P0MJ91"/>
<proteinExistence type="inferred from homology"/>
<feature type="domain" description="THUMP" evidence="5">
    <location>
        <begin position="121"/>
        <end position="232"/>
    </location>
</feature>
<dbReference type="EMBL" id="OV725080">
    <property type="protein sequence ID" value="CAH1399158.1"/>
    <property type="molecule type" value="Genomic_DNA"/>
</dbReference>
<reference evidence="6" key="1">
    <citation type="submission" date="2022-01" db="EMBL/GenBank/DDBJ databases">
        <authorList>
            <person name="King R."/>
        </authorList>
    </citation>
    <scope>NUCLEOTIDE SEQUENCE</scope>
</reference>
<dbReference type="InterPro" id="IPR040183">
    <property type="entry name" value="THUMPD1-like"/>
</dbReference>
<protein>
    <recommendedName>
        <fullName evidence="5">THUMP domain-containing protein</fullName>
    </recommendedName>
</protein>
<dbReference type="GO" id="GO:0003723">
    <property type="term" value="F:RNA binding"/>
    <property type="evidence" value="ECO:0007669"/>
    <property type="project" value="UniProtKB-UniRule"/>
</dbReference>
<evidence type="ECO:0000259" key="5">
    <source>
        <dbReference type="PROSITE" id="PS51165"/>
    </source>
</evidence>
<sequence>MMNNKRTKRKSYFLSANPSKKRRNDLMPGLKGFICTCNGNMKGCISEALNILDEYDSKMNPETNNSDEIEDSEDIEKALMKELKNEKEQKKEDKKFRVIETGINNCIFIGTTVSNSVEIVEKIAKDIKCTKVSKSKNLIRMLPVEITCKAFMEDIKKAACSIFERHFKCDPVPFNIILTKRSNSNLDRMEVIEQLVLLVKDRNLNHKVNLNSPVKSVIVEIIRNICCLSVIDHFHDYMKFNLIALASNKNIDT</sequence>
<evidence type="ECO:0000313" key="7">
    <source>
        <dbReference type="Proteomes" id="UP001152798"/>
    </source>
</evidence>
<evidence type="ECO:0000313" key="6">
    <source>
        <dbReference type="EMBL" id="CAH1399158.1"/>
    </source>
</evidence>
<feature type="compositionally biased region" description="Basic residues" evidence="4">
    <location>
        <begin position="1"/>
        <end position="11"/>
    </location>
</feature>
<organism evidence="6 7">
    <name type="scientific">Nezara viridula</name>
    <name type="common">Southern green stink bug</name>
    <name type="synonym">Cimex viridulus</name>
    <dbReference type="NCBI Taxonomy" id="85310"/>
    <lineage>
        <taxon>Eukaryota</taxon>
        <taxon>Metazoa</taxon>
        <taxon>Ecdysozoa</taxon>
        <taxon>Arthropoda</taxon>
        <taxon>Hexapoda</taxon>
        <taxon>Insecta</taxon>
        <taxon>Pterygota</taxon>
        <taxon>Neoptera</taxon>
        <taxon>Paraneoptera</taxon>
        <taxon>Hemiptera</taxon>
        <taxon>Heteroptera</taxon>
        <taxon>Panheteroptera</taxon>
        <taxon>Pentatomomorpha</taxon>
        <taxon>Pentatomoidea</taxon>
        <taxon>Pentatomidae</taxon>
        <taxon>Pentatominae</taxon>
        <taxon>Nezara</taxon>
    </lineage>
</organism>
<dbReference type="PANTHER" id="PTHR13452:SF10">
    <property type="entry name" value="THUMP DOMAIN-CONTAINING PROTEIN 1"/>
    <property type="match status" value="1"/>
</dbReference>
<comment type="similarity">
    <text evidence="1">Belongs to the THUMPD1 family.</text>
</comment>